<sequence length="114" mass="13162">MRRDSDWMYTKTSKTYALKASEKVIGYYYSRAKFKCDFNKNVADWDNDGSKAWSIYDDGSWGRVRVTGSYKPNPSTARFSLTGETSDVLLGVYAAMDHVYYFYGNGTWDMSVFE</sequence>
<dbReference type="Proteomes" id="UP000184114">
    <property type="component" value="Unassembled WGS sequence"/>
</dbReference>
<dbReference type="STRING" id="1123404.SAMN02745784_02772"/>
<gene>
    <name evidence="1" type="ORF">SAMN02745784_02772</name>
</gene>
<protein>
    <submittedName>
        <fullName evidence="1">Uncharacterized protein</fullName>
    </submittedName>
</protein>
<evidence type="ECO:0000313" key="1">
    <source>
        <dbReference type="EMBL" id="SHF09279.1"/>
    </source>
</evidence>
<dbReference type="EMBL" id="FQTY01000019">
    <property type="protein sequence ID" value="SHF09279.1"/>
    <property type="molecule type" value="Genomic_DNA"/>
</dbReference>
<evidence type="ECO:0000313" key="2">
    <source>
        <dbReference type="Proteomes" id="UP000184114"/>
    </source>
</evidence>
<accession>A0A1M4YTV6</accession>
<keyword evidence="2" id="KW-1185">Reference proteome</keyword>
<proteinExistence type="predicted"/>
<name>A0A1M4YTV6_9FIRM</name>
<organism evidence="1 2">
    <name type="scientific">Tissierella praeacuta DSM 18095</name>
    <dbReference type="NCBI Taxonomy" id="1123404"/>
    <lineage>
        <taxon>Bacteria</taxon>
        <taxon>Bacillati</taxon>
        <taxon>Bacillota</taxon>
        <taxon>Tissierellia</taxon>
        <taxon>Tissierellales</taxon>
        <taxon>Tissierellaceae</taxon>
        <taxon>Tissierella</taxon>
    </lineage>
</organism>
<reference evidence="2" key="1">
    <citation type="submission" date="2016-11" db="EMBL/GenBank/DDBJ databases">
        <authorList>
            <person name="Varghese N."/>
            <person name="Submissions S."/>
        </authorList>
    </citation>
    <scope>NUCLEOTIDE SEQUENCE [LARGE SCALE GENOMIC DNA]</scope>
    <source>
        <strain evidence="2">DSM 18095</strain>
    </source>
</reference>
<dbReference type="AlphaFoldDB" id="A0A1M4YTV6"/>